<evidence type="ECO:0000259" key="8">
    <source>
        <dbReference type="Pfam" id="PF11699"/>
    </source>
</evidence>
<feature type="compositionally biased region" description="Polar residues" evidence="7">
    <location>
        <begin position="310"/>
        <end position="328"/>
    </location>
</feature>
<dbReference type="PANTHER" id="PTHR16684:SF11">
    <property type="entry name" value="CENTROMERE PROTEIN C"/>
    <property type="match status" value="1"/>
</dbReference>
<dbReference type="GO" id="GO:0051315">
    <property type="term" value="P:attachment of mitotic spindle microtubules to kinetochore"/>
    <property type="evidence" value="ECO:0007669"/>
    <property type="project" value="TreeGrafter"/>
</dbReference>
<comment type="similarity">
    <text evidence="2">Belongs to the CENP-C/MIF2 family.</text>
</comment>
<comment type="subcellular location">
    <subcellularLocation>
        <location evidence="1">Nucleus</location>
    </subcellularLocation>
</comment>
<feature type="region of interest" description="Disordered" evidence="7">
    <location>
        <begin position="33"/>
        <end position="52"/>
    </location>
</feature>
<dbReference type="CDD" id="cd06993">
    <property type="entry name" value="cupin_CENP-C_C"/>
    <property type="match status" value="1"/>
</dbReference>
<dbReference type="FunFam" id="2.60.120.10:FF:000033">
    <property type="entry name" value="Centromere protein C 1"/>
    <property type="match status" value="1"/>
</dbReference>
<reference evidence="10 11" key="1">
    <citation type="submission" date="2016-04" db="EMBL/GenBank/DDBJ databases">
        <title>Evolutionary innovation and constraint leading to complex multicellularity in the Ascomycota.</title>
        <authorList>
            <person name="Cisse O."/>
            <person name="Nguyen A."/>
            <person name="Hewitt D.A."/>
            <person name="Jedd G."/>
            <person name="Stajich J.E."/>
        </authorList>
    </citation>
    <scope>NUCLEOTIDE SEQUENCE [LARGE SCALE GENOMIC DNA]</scope>
    <source>
        <strain evidence="10 11">DAH-3</strain>
    </source>
</reference>
<dbReference type="PANTHER" id="PTHR16684">
    <property type="entry name" value="CENTROMERE PROTEIN C"/>
    <property type="match status" value="1"/>
</dbReference>
<gene>
    <name evidence="10" type="ORF">NEOLI_004182</name>
</gene>
<dbReference type="AlphaFoldDB" id="A0A1U7LU03"/>
<evidence type="ECO:0000256" key="2">
    <source>
        <dbReference type="ARBA" id="ARBA00010291"/>
    </source>
</evidence>
<proteinExistence type="inferred from homology"/>
<name>A0A1U7LU03_NEOID</name>
<feature type="compositionally biased region" description="Basic residues" evidence="7">
    <location>
        <begin position="445"/>
        <end position="460"/>
    </location>
</feature>
<evidence type="ECO:0000313" key="11">
    <source>
        <dbReference type="Proteomes" id="UP000186594"/>
    </source>
</evidence>
<dbReference type="InterPro" id="IPR011051">
    <property type="entry name" value="RmlC_Cupin_sf"/>
</dbReference>
<dbReference type="Pfam" id="PF15624">
    <property type="entry name" value="Mif2_N"/>
    <property type="match status" value="1"/>
</dbReference>
<feature type="region of interest" description="Disordered" evidence="7">
    <location>
        <begin position="118"/>
        <end position="183"/>
    </location>
</feature>
<accession>A0A1U7LU03</accession>
<feature type="compositionally biased region" description="Polar residues" evidence="7">
    <location>
        <begin position="286"/>
        <end position="295"/>
    </location>
</feature>
<feature type="compositionally biased region" description="Polar residues" evidence="7">
    <location>
        <begin position="119"/>
        <end position="150"/>
    </location>
</feature>
<feature type="region of interest" description="Disordered" evidence="7">
    <location>
        <begin position="195"/>
        <end position="496"/>
    </location>
</feature>
<dbReference type="InterPro" id="IPR028386">
    <property type="entry name" value="CENP-C/Mif2/cnp3"/>
</dbReference>
<dbReference type="Gene3D" id="2.60.120.10">
    <property type="entry name" value="Jelly Rolls"/>
    <property type="match status" value="1"/>
</dbReference>
<evidence type="ECO:0000259" key="9">
    <source>
        <dbReference type="Pfam" id="PF15624"/>
    </source>
</evidence>
<feature type="compositionally biased region" description="Basic and acidic residues" evidence="7">
    <location>
        <begin position="527"/>
        <end position="539"/>
    </location>
</feature>
<dbReference type="Proteomes" id="UP000186594">
    <property type="component" value="Unassembled WGS sequence"/>
</dbReference>
<comment type="function">
    <text evidence="5">Component of the kinetochore, a multiprotein complex that assembles on centromeric DNA and attaches chromosomes to spindle microtubules, mediating chromosome segregation and sister chromatid segregation during meiosis and mitosis. Component of the inner kinetochore constitutive centromere-associated network (CCAN), which serves as a structural platform for outer kinetochore assembly.</text>
</comment>
<dbReference type="GO" id="GO:0005634">
    <property type="term" value="C:nucleus"/>
    <property type="evidence" value="ECO:0007669"/>
    <property type="project" value="UniProtKB-SubCell"/>
</dbReference>
<evidence type="ECO:0000256" key="5">
    <source>
        <dbReference type="ARBA" id="ARBA00057947"/>
    </source>
</evidence>
<evidence type="ECO:0000256" key="1">
    <source>
        <dbReference type="ARBA" id="ARBA00004123"/>
    </source>
</evidence>
<evidence type="ECO:0000256" key="7">
    <source>
        <dbReference type="SAM" id="MobiDB-lite"/>
    </source>
</evidence>
<feature type="domain" description="Mif2/CENP-C cupin" evidence="8">
    <location>
        <begin position="613"/>
        <end position="698"/>
    </location>
</feature>
<dbReference type="Pfam" id="PF11699">
    <property type="entry name" value="CENP-C_C"/>
    <property type="match status" value="1"/>
</dbReference>
<evidence type="ECO:0000313" key="10">
    <source>
        <dbReference type="EMBL" id="OLL26022.1"/>
    </source>
</evidence>
<dbReference type="SUPFAM" id="SSF51182">
    <property type="entry name" value="RmlC-like cupins"/>
    <property type="match status" value="1"/>
</dbReference>
<dbReference type="STRING" id="1198029.A0A1U7LU03"/>
<feature type="domain" description="Mif2 N-terminal" evidence="9">
    <location>
        <begin position="9"/>
        <end position="113"/>
    </location>
</feature>
<feature type="compositionally biased region" description="Basic and acidic residues" evidence="7">
    <location>
        <begin position="381"/>
        <end position="397"/>
    </location>
</feature>
<evidence type="ECO:0000256" key="6">
    <source>
        <dbReference type="ARBA" id="ARBA00075033"/>
    </source>
</evidence>
<sequence>MSHRSNQFNQVGIVGRKTGLTVADTGRRDSAGLEDLDGFFSPNKPAQSSSMDIQNSSIQDPAILLAQRSNHHRQSPVRTSLNSPALRVSSTARILLRSPQRNTPINIARKIDFVGLKQKPSSSISRPLTSDSIKPSSQHSAAKQLPSSPSKIVKPIAQRQKSLMSANPNPRIQDFSSDEDDFSMQHATTNGLFKFTSDQPTQLDDNDDDNAVLMNASPSPKKPISKRANRISKSPARQKKAANEPEIISDEDVRNPIPKHSTNGKKKIVRDPSPEPVTDESDQSARRQSPKNPSSLAKRKATPARPASKKGQTPESTQSAKYIQSTFLGTKLEPKYVPNRKKRKSVASEDDMEQAGPPKKGKKAANKSDSEDQVEQSPGQRGRDKKSPAKKIVKDTMHPPPKKARGRPPKNEESEQIPGKKQTNGRGKKQHIQEDNEETAIRSPAKPHRARPVSNKRRGSLKQAARQVSEIRQVPPPSSLVGSTQEDGCRRSTRTKLQPLEYWRNERVVYALGARRESGPALPAIKEIVRYEPHEPETRSKRHVSRKRKKHGQPDDDDDDNDEHNLADKENWENKDEVIADVLCWPQCDQVEMKRIAIPNSAVQTNIVANRTFTFKKIFEEGDFCATGILEINPDGEKPAKQTRNNVLIFVILNGCVAVTINQTEFRLKRGGQFIVPRGNSYRIKNMLDRPARLQFTQVKNTYEDLENGVDTAE</sequence>
<dbReference type="OrthoDB" id="1939643at2759"/>
<keyword evidence="4" id="KW-0539">Nucleus</keyword>
<feature type="compositionally biased region" description="Basic residues" evidence="7">
    <location>
        <begin position="540"/>
        <end position="551"/>
    </location>
</feature>
<dbReference type="GO" id="GO:0051455">
    <property type="term" value="P:spindle attachment to meiosis I kinetochore"/>
    <property type="evidence" value="ECO:0007669"/>
    <property type="project" value="TreeGrafter"/>
</dbReference>
<dbReference type="GO" id="GO:0000776">
    <property type="term" value="C:kinetochore"/>
    <property type="evidence" value="ECO:0007669"/>
    <property type="project" value="InterPro"/>
</dbReference>
<dbReference type="InterPro" id="IPR025974">
    <property type="entry name" value="Mif2/CENP-C_cupin"/>
</dbReference>
<organism evidence="10 11">
    <name type="scientific">Neolecta irregularis (strain DAH-3)</name>
    <dbReference type="NCBI Taxonomy" id="1198029"/>
    <lineage>
        <taxon>Eukaryota</taxon>
        <taxon>Fungi</taxon>
        <taxon>Dikarya</taxon>
        <taxon>Ascomycota</taxon>
        <taxon>Taphrinomycotina</taxon>
        <taxon>Neolectales</taxon>
        <taxon>Neolectaceae</taxon>
        <taxon>Neolecta</taxon>
    </lineage>
</organism>
<keyword evidence="11" id="KW-1185">Reference proteome</keyword>
<dbReference type="InterPro" id="IPR014710">
    <property type="entry name" value="RmlC-like_jellyroll"/>
</dbReference>
<feature type="region of interest" description="Disordered" evidence="7">
    <location>
        <begin position="527"/>
        <end position="571"/>
    </location>
</feature>
<dbReference type="GO" id="GO:0051382">
    <property type="term" value="P:kinetochore assembly"/>
    <property type="evidence" value="ECO:0007669"/>
    <property type="project" value="InterPro"/>
</dbReference>
<evidence type="ECO:0000256" key="3">
    <source>
        <dbReference type="ARBA" id="ARBA00023125"/>
    </source>
</evidence>
<feature type="compositionally biased region" description="Basic residues" evidence="7">
    <location>
        <begin position="223"/>
        <end position="240"/>
    </location>
</feature>
<protein>
    <recommendedName>
        <fullName evidence="6">CENP-C homolog</fullName>
    </recommendedName>
</protein>
<evidence type="ECO:0000256" key="4">
    <source>
        <dbReference type="ARBA" id="ARBA00023242"/>
    </source>
</evidence>
<dbReference type="EMBL" id="LXFE01000255">
    <property type="protein sequence ID" value="OLL26022.1"/>
    <property type="molecule type" value="Genomic_DNA"/>
</dbReference>
<dbReference type="OMA" id="RDIHNIP"/>
<dbReference type="InterPro" id="IPR028929">
    <property type="entry name" value="Mif2_N"/>
</dbReference>
<keyword evidence="3" id="KW-0238">DNA-binding</keyword>
<feature type="compositionally biased region" description="Polar residues" evidence="7">
    <location>
        <begin position="159"/>
        <end position="170"/>
    </location>
</feature>
<dbReference type="GO" id="GO:0019237">
    <property type="term" value="F:centromeric DNA binding"/>
    <property type="evidence" value="ECO:0007669"/>
    <property type="project" value="InterPro"/>
</dbReference>
<comment type="caution">
    <text evidence="10">The sequence shown here is derived from an EMBL/GenBank/DDBJ whole genome shotgun (WGS) entry which is preliminary data.</text>
</comment>